<dbReference type="InParanoid" id="A0A2T3AGC8"/>
<comment type="catalytic activity">
    <reaction evidence="1">
        <text>2 a phenolic donor + H2O2 = 2 a phenolic radical donor + 2 H2O</text>
        <dbReference type="Rhea" id="RHEA:56136"/>
        <dbReference type="ChEBI" id="CHEBI:15377"/>
        <dbReference type="ChEBI" id="CHEBI:16240"/>
        <dbReference type="ChEBI" id="CHEBI:139520"/>
        <dbReference type="ChEBI" id="CHEBI:139521"/>
        <dbReference type="EC" id="1.11.1.7"/>
    </reaction>
</comment>
<comment type="cofactor">
    <cofactor evidence="2">
        <name>heme b</name>
        <dbReference type="ChEBI" id="CHEBI:60344"/>
    </cofactor>
</comment>
<evidence type="ECO:0000256" key="14">
    <source>
        <dbReference type="RuleBase" id="RU363051"/>
    </source>
</evidence>
<sequence length="297" mass="32908">MLGHTFLLSLVAASLMPSGGLAQYDLPRKEPRCDDSVWPGIGEYLREQFTDDHGGCTQLAAQAVRLPFHDCFPDGGCDGSILLTDECTSRAENQQMVPLCRMLYGIHHDSHIGAADLINFAASIANKACPYGPFIPFYVGRRDRQYAAPLNQLPSATTSAKDMLNIFARKGFSPEDLVALTDEMDSPKYYTEVLLGSAPAILPSDKHLALDPATTNIWQLYARSQYAWDQAYINGMLKLILKGNKVHEMLDCSHLVHETFEYDDQYSGPNSYHNPQAWEKCEEAAVVAVAGLLYGRQ</sequence>
<dbReference type="PROSITE" id="PS50873">
    <property type="entry name" value="PEROXIDASE_4"/>
    <property type="match status" value="1"/>
</dbReference>
<dbReference type="GO" id="GO:0046872">
    <property type="term" value="F:metal ion binding"/>
    <property type="evidence" value="ECO:0007669"/>
    <property type="project" value="UniProtKB-UniRule"/>
</dbReference>
<evidence type="ECO:0000256" key="6">
    <source>
        <dbReference type="ARBA" id="ARBA00022723"/>
    </source>
</evidence>
<dbReference type="EC" id="1.11.1.-" evidence="14"/>
<dbReference type="InterPro" id="IPR010255">
    <property type="entry name" value="Haem_peroxidase_sf"/>
</dbReference>
<evidence type="ECO:0000256" key="13">
    <source>
        <dbReference type="PIRSR" id="PIRSR601621-4"/>
    </source>
</evidence>
<keyword evidence="4 14" id="KW-0575">Peroxidase</keyword>
<feature type="domain" description="Plant heme peroxidase family profile" evidence="15">
    <location>
        <begin position="39"/>
        <end position="266"/>
    </location>
</feature>
<dbReference type="AlphaFoldDB" id="A0A2T3AGC8"/>
<keyword evidence="5" id="KW-0349">Heme</keyword>
<dbReference type="PANTHER" id="PTHR31517:SF48">
    <property type="entry name" value="PEROXIDASE 16-RELATED"/>
    <property type="match status" value="1"/>
</dbReference>
<evidence type="ECO:0000256" key="1">
    <source>
        <dbReference type="ARBA" id="ARBA00000189"/>
    </source>
</evidence>
<evidence type="ECO:0000256" key="4">
    <source>
        <dbReference type="ARBA" id="ARBA00022559"/>
    </source>
</evidence>
<dbReference type="SUPFAM" id="SSF48113">
    <property type="entry name" value="Heme-dependent peroxidases"/>
    <property type="match status" value="1"/>
</dbReference>
<evidence type="ECO:0000256" key="11">
    <source>
        <dbReference type="PIRSR" id="PIRSR601621-2"/>
    </source>
</evidence>
<dbReference type="PANTHER" id="PTHR31517">
    <property type="match status" value="1"/>
</dbReference>
<evidence type="ECO:0000256" key="2">
    <source>
        <dbReference type="ARBA" id="ARBA00001970"/>
    </source>
</evidence>
<organism evidence="16 17">
    <name type="scientific">Coniella lustricola</name>
    <dbReference type="NCBI Taxonomy" id="2025994"/>
    <lineage>
        <taxon>Eukaryota</taxon>
        <taxon>Fungi</taxon>
        <taxon>Dikarya</taxon>
        <taxon>Ascomycota</taxon>
        <taxon>Pezizomycotina</taxon>
        <taxon>Sordariomycetes</taxon>
        <taxon>Sordariomycetidae</taxon>
        <taxon>Diaporthales</taxon>
        <taxon>Schizoparmaceae</taxon>
        <taxon>Coniella</taxon>
    </lineage>
</organism>
<keyword evidence="14" id="KW-0732">Signal</keyword>
<evidence type="ECO:0000313" key="16">
    <source>
        <dbReference type="EMBL" id="PSR97237.1"/>
    </source>
</evidence>
<evidence type="ECO:0000256" key="8">
    <source>
        <dbReference type="ARBA" id="ARBA00023004"/>
    </source>
</evidence>
<keyword evidence="11 14" id="KW-0106">Calcium</keyword>
<evidence type="ECO:0000256" key="3">
    <source>
        <dbReference type="ARBA" id="ARBA00006089"/>
    </source>
</evidence>
<keyword evidence="8" id="KW-0408">Iron</keyword>
<accession>A0A2T3AGC8</accession>
<feature type="chain" id="PRO_5015375508" description="Peroxidase" evidence="14">
    <location>
        <begin position="23"/>
        <end position="297"/>
    </location>
</feature>
<feature type="binding site" evidence="11">
    <location>
        <position position="76"/>
    </location>
    <ligand>
        <name>Ca(2+)</name>
        <dbReference type="ChEBI" id="CHEBI:29108"/>
        <label>1</label>
    </ligand>
</feature>
<gene>
    <name evidence="16" type="ORF">BD289DRAFT_472236</name>
</gene>
<evidence type="ECO:0000256" key="12">
    <source>
        <dbReference type="PIRSR" id="PIRSR601621-3"/>
    </source>
</evidence>
<keyword evidence="6 11" id="KW-0479">Metal-binding</keyword>
<dbReference type="Gene3D" id="1.10.420.10">
    <property type="entry name" value="Peroxidase, domain 2"/>
    <property type="match status" value="1"/>
</dbReference>
<evidence type="ECO:0000256" key="7">
    <source>
        <dbReference type="ARBA" id="ARBA00023002"/>
    </source>
</evidence>
<feature type="signal peptide" evidence="14">
    <location>
        <begin position="1"/>
        <end position="22"/>
    </location>
</feature>
<evidence type="ECO:0000256" key="10">
    <source>
        <dbReference type="PIRSR" id="PIRSR601621-1"/>
    </source>
</evidence>
<dbReference type="Proteomes" id="UP000241462">
    <property type="component" value="Unassembled WGS sequence"/>
</dbReference>
<dbReference type="PRINTS" id="PR00458">
    <property type="entry name" value="PEROXIDASE"/>
</dbReference>
<comment type="similarity">
    <text evidence="3 14">Belongs to the peroxidase family. Ligninase subfamily.</text>
</comment>
<keyword evidence="17" id="KW-1185">Reference proteome</keyword>
<dbReference type="EMBL" id="KZ678393">
    <property type="protein sequence ID" value="PSR97237.1"/>
    <property type="molecule type" value="Genomic_DNA"/>
</dbReference>
<evidence type="ECO:0000256" key="9">
    <source>
        <dbReference type="ARBA" id="ARBA00023180"/>
    </source>
</evidence>
<keyword evidence="7 14" id="KW-0560">Oxidoreductase</keyword>
<dbReference type="Pfam" id="PF00141">
    <property type="entry name" value="peroxidase"/>
    <property type="match status" value="1"/>
</dbReference>
<proteinExistence type="inferred from homology"/>
<dbReference type="Gene3D" id="1.10.520.10">
    <property type="match status" value="1"/>
</dbReference>
<dbReference type="InterPro" id="IPR001621">
    <property type="entry name" value="Ligninase"/>
</dbReference>
<keyword evidence="9" id="KW-0325">Glycoprotein</keyword>
<reference evidence="16 17" key="1">
    <citation type="journal article" date="2018" name="Mycol. Prog.">
        <title>Coniella lustricola, a new species from submerged detritus.</title>
        <authorList>
            <person name="Raudabaugh D.B."/>
            <person name="Iturriaga T."/>
            <person name="Carver A."/>
            <person name="Mondo S."/>
            <person name="Pangilinan J."/>
            <person name="Lipzen A."/>
            <person name="He G."/>
            <person name="Amirebrahimi M."/>
            <person name="Grigoriev I.V."/>
            <person name="Miller A.N."/>
        </authorList>
    </citation>
    <scope>NUCLEOTIDE SEQUENCE [LARGE SCALE GENOMIC DNA]</scope>
    <source>
        <strain evidence="16 17">B22-T-1</strain>
    </source>
</reference>
<dbReference type="GO" id="GO:0006979">
    <property type="term" value="P:response to oxidative stress"/>
    <property type="evidence" value="ECO:0007669"/>
    <property type="project" value="InterPro"/>
</dbReference>
<feature type="active site" description="Proton acceptor" evidence="10">
    <location>
        <position position="69"/>
    </location>
</feature>
<keyword evidence="13" id="KW-1015">Disulfide bond</keyword>
<dbReference type="STRING" id="2025994.A0A2T3AGC8"/>
<name>A0A2T3AGC8_9PEZI</name>
<dbReference type="InterPro" id="IPR002016">
    <property type="entry name" value="Haem_peroxidase"/>
</dbReference>
<comment type="cofactor">
    <cofactor evidence="11 14">
        <name>Ca(2+)</name>
        <dbReference type="ChEBI" id="CHEBI:29108"/>
    </cofactor>
    <text evidence="11 14">Binds 2 calcium ions per subunit.</text>
</comment>
<evidence type="ECO:0000313" key="17">
    <source>
        <dbReference type="Proteomes" id="UP000241462"/>
    </source>
</evidence>
<dbReference type="OrthoDB" id="2113341at2759"/>
<evidence type="ECO:0000259" key="15">
    <source>
        <dbReference type="PROSITE" id="PS50873"/>
    </source>
</evidence>
<protein>
    <recommendedName>
        <fullName evidence="14">Peroxidase</fullName>
        <ecNumber evidence="14">1.11.1.-</ecNumber>
    </recommendedName>
</protein>
<feature type="site" description="Transition state stabilizer" evidence="12">
    <location>
        <position position="65"/>
    </location>
</feature>
<dbReference type="InterPro" id="IPR019794">
    <property type="entry name" value="Peroxidases_AS"/>
</dbReference>
<feature type="disulfide bond" evidence="13">
    <location>
        <begin position="56"/>
        <end position="129"/>
    </location>
</feature>
<feature type="binding site" evidence="11">
    <location>
        <position position="70"/>
    </location>
    <ligand>
        <name>Ca(2+)</name>
        <dbReference type="ChEBI" id="CHEBI:29108"/>
        <label>1</label>
    </ligand>
</feature>
<feature type="binding site" evidence="11">
    <location>
        <position position="80"/>
    </location>
    <ligand>
        <name>Ca(2+)</name>
        <dbReference type="ChEBI" id="CHEBI:29108"/>
        <label>1</label>
    </ligand>
</feature>
<dbReference type="PROSITE" id="PS00436">
    <property type="entry name" value="PEROXIDASE_2"/>
    <property type="match status" value="1"/>
</dbReference>
<dbReference type="GO" id="GO:0140825">
    <property type="term" value="F:lactoperoxidase activity"/>
    <property type="evidence" value="ECO:0007669"/>
    <property type="project" value="UniProtKB-EC"/>
</dbReference>
<dbReference type="PRINTS" id="PR00462">
    <property type="entry name" value="LIGNINASE"/>
</dbReference>
<evidence type="ECO:0000256" key="5">
    <source>
        <dbReference type="ARBA" id="ARBA00022617"/>
    </source>
</evidence>
<dbReference type="InterPro" id="IPR000823">
    <property type="entry name" value="Peroxidase_pln"/>
</dbReference>
<feature type="binding site" evidence="11">
    <location>
        <position position="78"/>
    </location>
    <ligand>
        <name>Ca(2+)</name>
        <dbReference type="ChEBI" id="CHEBI:29108"/>
        <label>1</label>
    </ligand>
</feature>
<dbReference type="GO" id="GO:0020037">
    <property type="term" value="F:heme binding"/>
    <property type="evidence" value="ECO:0007669"/>
    <property type="project" value="UniProtKB-UniRule"/>
</dbReference>